<dbReference type="SUPFAM" id="SSF46785">
    <property type="entry name" value="Winged helix' DNA-binding domain"/>
    <property type="match status" value="1"/>
</dbReference>
<protein>
    <submittedName>
        <fullName evidence="6">LysR family transcripitonal regulator</fullName>
    </submittedName>
</protein>
<dbReference type="CDD" id="cd08422">
    <property type="entry name" value="PBP2_CrgA_like"/>
    <property type="match status" value="1"/>
</dbReference>
<dbReference type="Pfam" id="PF00126">
    <property type="entry name" value="HTH_1"/>
    <property type="match status" value="1"/>
</dbReference>
<dbReference type="GO" id="GO:0006351">
    <property type="term" value="P:DNA-templated transcription"/>
    <property type="evidence" value="ECO:0007669"/>
    <property type="project" value="TreeGrafter"/>
</dbReference>
<dbReference type="Gene3D" id="1.10.10.10">
    <property type="entry name" value="Winged helix-like DNA-binding domain superfamily/Winged helix DNA-binding domain"/>
    <property type="match status" value="1"/>
</dbReference>
<organism evidence="6 7">
    <name type="scientific">Pseudomonas chlororaphis</name>
    <dbReference type="NCBI Taxonomy" id="587753"/>
    <lineage>
        <taxon>Bacteria</taxon>
        <taxon>Pseudomonadati</taxon>
        <taxon>Pseudomonadota</taxon>
        <taxon>Gammaproteobacteria</taxon>
        <taxon>Pseudomonadales</taxon>
        <taxon>Pseudomonadaceae</taxon>
        <taxon>Pseudomonas</taxon>
    </lineage>
</organism>
<dbReference type="InterPro" id="IPR000847">
    <property type="entry name" value="LysR_HTH_N"/>
</dbReference>
<feature type="domain" description="HTH lysR-type" evidence="5">
    <location>
        <begin position="6"/>
        <end position="63"/>
    </location>
</feature>
<dbReference type="RefSeq" id="WP_044464078.1">
    <property type="nucleotide sequence ID" value="NZ_CP011110.1"/>
</dbReference>
<dbReference type="InterPro" id="IPR036390">
    <property type="entry name" value="WH_DNA-bd_sf"/>
</dbReference>
<dbReference type="OrthoDB" id="8885940at2"/>
<dbReference type="EMBL" id="CP011110">
    <property type="protein sequence ID" value="AKA23636.1"/>
    <property type="molecule type" value="Genomic_DNA"/>
</dbReference>
<reference evidence="6 7" key="1">
    <citation type="journal article" date="2015" name="Mol. Plant Microbe Interact.">
        <title>Comparative Genomic Analysis of Pseudomonas chlororaphis PCL1606 Reveals New Insight into Antifungal Compounds Involved in Biocontrol.</title>
        <authorList>
            <person name="Calderon C.E."/>
            <person name="Ramos C."/>
            <person name="de Vicente A."/>
            <person name="Cazorla F.M."/>
        </authorList>
    </citation>
    <scope>NUCLEOTIDE SEQUENCE [LARGE SCALE GENOMIC DNA]</scope>
    <source>
        <strain evidence="6 7">PCL1606</strain>
    </source>
</reference>
<dbReference type="PANTHER" id="PTHR30537:SF58">
    <property type="entry name" value="HTH-TYPE TRANSCRIPTIONAL REGULATOR PERR"/>
    <property type="match status" value="1"/>
</dbReference>
<accession>A0A0D5XX47</accession>
<dbReference type="PATRIC" id="fig|587753.10.peg.2180"/>
<sequence length="301" mass="32968">MSRRFDYLADVEVFVSVVEKGSLSAGAVALGTTASVVSRAISRLEARLGVQLLRRTTRRLSLTEAGLLYLEQSRTAFELIDSAERRIQGQEGELNGRVRLSVPTTYGHYRLPPLLASFGRQYPQVRIELSISNRNVDLVAEGYDLAIRLGPLPDSGLVGRKLEDAPLCLVAAPDYLQRAGTPRCLEDLAAHACLPFVMPSSGRVGSWLLREQGRDLEWTPRATVQVADDVLGIVSLAEHGMGICQTYEFIVRERIASGRLVALLPEAGGRSRAFSLIYPPHRQLSAAARALIEHLTQGVAR</sequence>
<evidence type="ECO:0000256" key="2">
    <source>
        <dbReference type="ARBA" id="ARBA00023015"/>
    </source>
</evidence>
<dbReference type="Proteomes" id="UP000032748">
    <property type="component" value="Chromosome"/>
</dbReference>
<evidence type="ECO:0000313" key="6">
    <source>
        <dbReference type="EMBL" id="AKA23636.1"/>
    </source>
</evidence>
<dbReference type="InterPro" id="IPR005119">
    <property type="entry name" value="LysR_subst-bd"/>
</dbReference>
<evidence type="ECO:0000256" key="1">
    <source>
        <dbReference type="ARBA" id="ARBA00009437"/>
    </source>
</evidence>
<dbReference type="InterPro" id="IPR058163">
    <property type="entry name" value="LysR-type_TF_proteobact-type"/>
</dbReference>
<dbReference type="AlphaFoldDB" id="A0A0D5XX47"/>
<evidence type="ECO:0000313" key="7">
    <source>
        <dbReference type="Proteomes" id="UP000032748"/>
    </source>
</evidence>
<dbReference type="GO" id="GO:0043565">
    <property type="term" value="F:sequence-specific DNA binding"/>
    <property type="evidence" value="ECO:0007669"/>
    <property type="project" value="TreeGrafter"/>
</dbReference>
<keyword evidence="4" id="KW-0804">Transcription</keyword>
<proteinExistence type="inferred from homology"/>
<keyword evidence="3" id="KW-0238">DNA-binding</keyword>
<dbReference type="GO" id="GO:0003700">
    <property type="term" value="F:DNA-binding transcription factor activity"/>
    <property type="evidence" value="ECO:0007669"/>
    <property type="project" value="InterPro"/>
</dbReference>
<dbReference type="PROSITE" id="PS50931">
    <property type="entry name" value="HTH_LYSR"/>
    <property type="match status" value="1"/>
</dbReference>
<dbReference type="KEGG" id="pcz:PCL1606_21830"/>
<dbReference type="FunFam" id="1.10.10.10:FF:000001">
    <property type="entry name" value="LysR family transcriptional regulator"/>
    <property type="match status" value="1"/>
</dbReference>
<evidence type="ECO:0000256" key="4">
    <source>
        <dbReference type="ARBA" id="ARBA00023163"/>
    </source>
</evidence>
<dbReference type="Pfam" id="PF03466">
    <property type="entry name" value="LysR_substrate"/>
    <property type="match status" value="1"/>
</dbReference>
<evidence type="ECO:0000259" key="5">
    <source>
        <dbReference type="PROSITE" id="PS50931"/>
    </source>
</evidence>
<gene>
    <name evidence="6" type="ORF">PCL1606_21830</name>
</gene>
<dbReference type="Gene3D" id="3.40.190.290">
    <property type="match status" value="1"/>
</dbReference>
<name>A0A0D5XX47_9PSED</name>
<keyword evidence="2" id="KW-0805">Transcription regulation</keyword>
<dbReference type="InterPro" id="IPR036388">
    <property type="entry name" value="WH-like_DNA-bd_sf"/>
</dbReference>
<comment type="similarity">
    <text evidence="1">Belongs to the LysR transcriptional regulatory family.</text>
</comment>
<dbReference type="PANTHER" id="PTHR30537">
    <property type="entry name" value="HTH-TYPE TRANSCRIPTIONAL REGULATOR"/>
    <property type="match status" value="1"/>
</dbReference>
<dbReference type="SUPFAM" id="SSF53850">
    <property type="entry name" value="Periplasmic binding protein-like II"/>
    <property type="match status" value="1"/>
</dbReference>
<evidence type="ECO:0000256" key="3">
    <source>
        <dbReference type="ARBA" id="ARBA00023125"/>
    </source>
</evidence>